<dbReference type="PANTHER" id="PTHR22642:SF2">
    <property type="entry name" value="PROTEIN LONG AFTER FAR-RED 3"/>
    <property type="match status" value="1"/>
</dbReference>
<dbReference type="InterPro" id="IPR011059">
    <property type="entry name" value="Metal-dep_hydrolase_composite"/>
</dbReference>
<dbReference type="GO" id="GO:0016810">
    <property type="term" value="F:hydrolase activity, acting on carbon-nitrogen (but not peptide) bonds"/>
    <property type="evidence" value="ECO:0007669"/>
    <property type="project" value="InterPro"/>
</dbReference>
<dbReference type="Gene3D" id="3.10.310.70">
    <property type="match status" value="1"/>
</dbReference>
<feature type="domain" description="Amidohydrolase 3" evidence="1">
    <location>
        <begin position="83"/>
        <end position="547"/>
    </location>
</feature>
<dbReference type="PANTHER" id="PTHR22642">
    <property type="entry name" value="IMIDAZOLONEPROPIONASE"/>
    <property type="match status" value="1"/>
</dbReference>
<dbReference type="SUPFAM" id="SSF51556">
    <property type="entry name" value="Metallo-dependent hydrolases"/>
    <property type="match status" value="1"/>
</dbReference>
<dbReference type="Gene3D" id="2.30.40.10">
    <property type="entry name" value="Urease, subunit C, domain 1"/>
    <property type="match status" value="1"/>
</dbReference>
<name>A0A6J4Q5B7_9BACT</name>
<dbReference type="AlphaFoldDB" id="A0A6J4Q5B7"/>
<evidence type="ECO:0000313" key="2">
    <source>
        <dbReference type="EMBL" id="CAA9430893.1"/>
    </source>
</evidence>
<proteinExistence type="predicted"/>
<dbReference type="EMBL" id="CADCUR010000305">
    <property type="protein sequence ID" value="CAA9430893.1"/>
    <property type="molecule type" value="Genomic_DNA"/>
</dbReference>
<dbReference type="SUPFAM" id="SSF51338">
    <property type="entry name" value="Composite domain of metallo-dependent hydrolases"/>
    <property type="match status" value="1"/>
</dbReference>
<dbReference type="CDD" id="cd01300">
    <property type="entry name" value="YtcJ_like"/>
    <property type="match status" value="1"/>
</dbReference>
<gene>
    <name evidence="2" type="ORF">AVDCRST_MAG74-3687</name>
</gene>
<dbReference type="Gene3D" id="3.20.20.140">
    <property type="entry name" value="Metal-dependent hydrolases"/>
    <property type="match status" value="1"/>
</dbReference>
<dbReference type="InterPro" id="IPR013108">
    <property type="entry name" value="Amidohydro_3"/>
</dbReference>
<dbReference type="InterPro" id="IPR033932">
    <property type="entry name" value="YtcJ-like"/>
</dbReference>
<accession>A0A6J4Q5B7</accession>
<evidence type="ECO:0000259" key="1">
    <source>
        <dbReference type="Pfam" id="PF07969"/>
    </source>
</evidence>
<dbReference type="InterPro" id="IPR032466">
    <property type="entry name" value="Metal_Hydrolase"/>
</dbReference>
<reference evidence="2" key="1">
    <citation type="submission" date="2020-02" db="EMBL/GenBank/DDBJ databases">
        <authorList>
            <person name="Meier V. D."/>
        </authorList>
    </citation>
    <scope>NUCLEOTIDE SEQUENCE</scope>
    <source>
        <strain evidence="2">AVDCRST_MAG74</strain>
    </source>
</reference>
<protein>
    <recommendedName>
        <fullName evidence="1">Amidohydrolase 3 domain-containing protein</fullName>
    </recommendedName>
</protein>
<sequence length="553" mass="61037">MNRRPDLVIQMKKLTLLLTFGIFVNFSVLAKQTAPELILYNGKIFTSDTVQPNAKAIAIRGERILAVGSNEEIKKLAGAKTRLVDLQNHLVTPGFNDAHNHFMPKPPGFNLRLTELEPSWAETVEAIKNAVRETPKGQWIFGEIGGNVIAESAANRSTLDRIAPDNPVMLETYFGHGLIVNSKAMTLLKIGENEANPLGGFFEYDALTKKINGRMFEYAHWRQLRLLAEMTSDEEAVKRLKQKANDAVRFGITSMQIMPTTRIEKFVKLLEKADLPVRVRAMTFSTTSAKGRDLSEIGGLSKLKSANAKITASGIKWIVDGTPIERGAALRKDYNDKPGWRGRLNFSESEIENIVKESLKFDQPLLLHCVGDWACQAVFDAMEKVGNGRIDWTKKRVRVEHGEMVIDDLLARAKKLGVVIVQNPSHFTDGELGRARWGGGKSQIRTMIETGVPFALGSDGPLNPFLNIMLASIHPDNPSQAISREQAVRAYTSGSAYAEFAETQKGVLAKGKLADLAVLSQDIFSMPVSDLPKTQSILTIVGGKIVHDAQVLK</sequence>
<organism evidence="2">
    <name type="scientific">uncultured Pyrinomonadaceae bacterium</name>
    <dbReference type="NCBI Taxonomy" id="2283094"/>
    <lineage>
        <taxon>Bacteria</taxon>
        <taxon>Pseudomonadati</taxon>
        <taxon>Acidobacteriota</taxon>
        <taxon>Blastocatellia</taxon>
        <taxon>Blastocatellales</taxon>
        <taxon>Pyrinomonadaceae</taxon>
        <taxon>environmental samples</taxon>
    </lineage>
</organism>
<dbReference type="Pfam" id="PF07969">
    <property type="entry name" value="Amidohydro_3"/>
    <property type="match status" value="1"/>
</dbReference>